<dbReference type="Pfam" id="PF09374">
    <property type="entry name" value="PG_binding_3"/>
    <property type="match status" value="1"/>
</dbReference>
<reference evidence="3 4" key="1">
    <citation type="submission" date="2024-02" db="EMBL/GenBank/DDBJ databases">
        <title>Tn5403 promotes plasmid rearrangements and degradation of the Klebsiella pneumoniae carbapenemase (KPC) transposon Tn4401.</title>
        <authorList>
            <person name="Sheppard A.E."/>
            <person name="Barry K.E."/>
            <person name="Parikh H.I."/>
            <person name="Vegesana K."/>
            <person name="Sebra R."/>
            <person name="George S."/>
            <person name="Sanderson N.D."/>
            <person name="Stoesser N."/>
            <person name="Eyre D.W."/>
            <person name="Crook D.W."/>
            <person name="Walker A.S."/>
            <person name="Mathers A.J."/>
        </authorList>
    </citation>
    <scope>NUCLEOTIDE SEQUENCE [LARGE SCALE GENOMIC DNA]</scope>
    <source>
        <strain evidence="3 4">CAV1921</strain>
    </source>
</reference>
<feature type="domain" description="TtsA-like Glycoside hydrolase family 108" evidence="1">
    <location>
        <begin position="9"/>
        <end position="91"/>
    </location>
</feature>
<evidence type="ECO:0000313" key="4">
    <source>
        <dbReference type="Proteomes" id="UP001350972"/>
    </source>
</evidence>
<keyword evidence="4" id="KW-1185">Reference proteome</keyword>
<sequence>MATADQIIEGVLGKEGGYVNNPSDKGGPTRWGITQNTARAYEYTGDMKLLPRETAKAIYLSQYWTEPNFHRIAELSPAIAQELCDTGVNMGPRVVSTFLQRWLTALNMQGKLYPDLKPDGAIGNITIAALKSYLAVRGKDGETTLLKGLNCSQGARYLELSEGRAANEDFLYGWVKERVSL</sequence>
<gene>
    <name evidence="3" type="ORF">LM286_09190</name>
</gene>
<dbReference type="InterPro" id="IPR008565">
    <property type="entry name" value="TtsA-like_GH18_dom"/>
</dbReference>
<dbReference type="InterPro" id="IPR018537">
    <property type="entry name" value="Peptidoglycan-bd_3"/>
</dbReference>
<organism evidence="3 4">
    <name type="scientific">Raoultella ornithinolytica</name>
    <name type="common">Klebsiella ornithinolytica</name>
    <dbReference type="NCBI Taxonomy" id="54291"/>
    <lineage>
        <taxon>Bacteria</taxon>
        <taxon>Pseudomonadati</taxon>
        <taxon>Pseudomonadota</taxon>
        <taxon>Gammaproteobacteria</taxon>
        <taxon>Enterobacterales</taxon>
        <taxon>Enterobacteriaceae</taxon>
        <taxon>Klebsiella/Raoultella group</taxon>
        <taxon>Raoultella</taxon>
    </lineage>
</organism>
<dbReference type="Gene3D" id="1.20.141.10">
    <property type="entry name" value="Chitosanase, subunit A, domain 1"/>
    <property type="match status" value="1"/>
</dbReference>
<dbReference type="SUPFAM" id="SSF53955">
    <property type="entry name" value="Lysozyme-like"/>
    <property type="match status" value="1"/>
</dbReference>
<evidence type="ECO:0000313" key="3">
    <source>
        <dbReference type="EMBL" id="WWC13464.1"/>
    </source>
</evidence>
<keyword evidence="3" id="KW-0378">Hydrolase</keyword>
<accession>A0ABZ2E1J8</accession>
<protein>
    <submittedName>
        <fullName evidence="3">Glycosyl hydrolase 108 family protein</fullName>
    </submittedName>
</protein>
<dbReference type="Proteomes" id="UP001350972">
    <property type="component" value="Chromosome"/>
</dbReference>
<name>A0ABZ2E1J8_RAOOR</name>
<dbReference type="CDD" id="cd13926">
    <property type="entry name" value="N-acetylmuramidase_GH108"/>
    <property type="match status" value="1"/>
</dbReference>
<dbReference type="EMBL" id="CP145163">
    <property type="protein sequence ID" value="WWC13464.1"/>
    <property type="molecule type" value="Genomic_DNA"/>
</dbReference>
<dbReference type="RefSeq" id="WP_004864256.1">
    <property type="nucleotide sequence ID" value="NZ_CP145156.1"/>
</dbReference>
<evidence type="ECO:0000259" key="1">
    <source>
        <dbReference type="Pfam" id="PF05838"/>
    </source>
</evidence>
<feature type="domain" description="Peptidoglycan binding" evidence="2">
    <location>
        <begin position="96"/>
        <end position="179"/>
    </location>
</feature>
<dbReference type="GO" id="GO:0016787">
    <property type="term" value="F:hydrolase activity"/>
    <property type="evidence" value="ECO:0007669"/>
    <property type="project" value="UniProtKB-KW"/>
</dbReference>
<evidence type="ECO:0000259" key="2">
    <source>
        <dbReference type="Pfam" id="PF09374"/>
    </source>
</evidence>
<dbReference type="Pfam" id="PF05838">
    <property type="entry name" value="Glyco_hydro_108"/>
    <property type="match status" value="1"/>
</dbReference>
<dbReference type="InterPro" id="IPR023346">
    <property type="entry name" value="Lysozyme-like_dom_sf"/>
</dbReference>
<proteinExistence type="predicted"/>